<dbReference type="EMBL" id="JADKGY010000032">
    <property type="protein sequence ID" value="MBK9984996.1"/>
    <property type="molecule type" value="Genomic_DNA"/>
</dbReference>
<gene>
    <name evidence="1" type="ORF">IPP15_21985</name>
</gene>
<dbReference type="SUPFAM" id="SSF56954">
    <property type="entry name" value="Outer membrane efflux proteins (OEP)"/>
    <property type="match status" value="1"/>
</dbReference>
<dbReference type="Gene3D" id="1.20.1600.10">
    <property type="entry name" value="Outer membrane efflux proteins (OEP)"/>
    <property type="match status" value="1"/>
</dbReference>
<accession>A0A9D7SZE0</accession>
<sequence length="155" mass="17327">MENQLNLSLQQDFSPTGGTLFFGSGLRRLDQFANSLDPAATSYLTNPVSLQFNQPLFQFNAMRWRKKIEPIIYKESEKQYSEQMEAIANKAANLFFDLLISQLDAAAAIQDKANADTLLTLSRGRFGSRENCGNRFITGPTKCYAGRIPTCRSTA</sequence>
<dbReference type="GO" id="GO:0015562">
    <property type="term" value="F:efflux transmembrane transporter activity"/>
    <property type="evidence" value="ECO:0007669"/>
    <property type="project" value="InterPro"/>
</dbReference>
<reference evidence="1 2" key="1">
    <citation type="submission" date="2020-10" db="EMBL/GenBank/DDBJ databases">
        <title>Connecting structure to function with the recovery of over 1000 high-quality activated sludge metagenome-assembled genomes encoding full-length rRNA genes using long-read sequencing.</title>
        <authorList>
            <person name="Singleton C.M."/>
            <person name="Petriglieri F."/>
            <person name="Kristensen J.M."/>
            <person name="Kirkegaard R.H."/>
            <person name="Michaelsen T.Y."/>
            <person name="Andersen M.H."/>
            <person name="Karst S.M."/>
            <person name="Dueholm M.S."/>
            <person name="Nielsen P.H."/>
            <person name="Albertsen M."/>
        </authorList>
    </citation>
    <scope>NUCLEOTIDE SEQUENCE [LARGE SCALE GENOMIC DNA]</scope>
    <source>
        <strain evidence="1">Ribe_18-Q3-R11-54_MAXAC.273</strain>
    </source>
</reference>
<organism evidence="1 2">
    <name type="scientific">Candidatus Opimibacter skivensis</name>
    <dbReference type="NCBI Taxonomy" id="2982028"/>
    <lineage>
        <taxon>Bacteria</taxon>
        <taxon>Pseudomonadati</taxon>
        <taxon>Bacteroidota</taxon>
        <taxon>Saprospiria</taxon>
        <taxon>Saprospirales</taxon>
        <taxon>Saprospiraceae</taxon>
        <taxon>Candidatus Opimibacter</taxon>
    </lineage>
</organism>
<comment type="caution">
    <text evidence="1">The sequence shown here is derived from an EMBL/GenBank/DDBJ whole genome shotgun (WGS) entry which is preliminary data.</text>
</comment>
<evidence type="ECO:0000313" key="2">
    <source>
        <dbReference type="Proteomes" id="UP000808337"/>
    </source>
</evidence>
<protein>
    <submittedName>
        <fullName evidence="1">TolC family protein</fullName>
    </submittedName>
</protein>
<dbReference type="Proteomes" id="UP000808337">
    <property type="component" value="Unassembled WGS sequence"/>
</dbReference>
<name>A0A9D7SZE0_9BACT</name>
<evidence type="ECO:0000313" key="1">
    <source>
        <dbReference type="EMBL" id="MBK9984996.1"/>
    </source>
</evidence>
<dbReference type="AlphaFoldDB" id="A0A9D7SZE0"/>
<proteinExistence type="predicted"/>